<dbReference type="Proteomes" id="UP000554482">
    <property type="component" value="Unassembled WGS sequence"/>
</dbReference>
<name>A0A7J6XEA0_THATH</name>
<sequence>MEIDLSNLAGTANTMFAANTIKQAFAFLSKQHLLINVLEDALNGTITGKVEKQCAHFFGVIILEEKHYVAPVSYTGGWFEFYQVVRPSSMLCNPFGTSF</sequence>
<dbReference type="OrthoDB" id="10250354at2759"/>
<dbReference type="AlphaFoldDB" id="A0A7J6XEA0"/>
<evidence type="ECO:0000313" key="2">
    <source>
        <dbReference type="Proteomes" id="UP000554482"/>
    </source>
</evidence>
<reference evidence="1 2" key="1">
    <citation type="submission" date="2020-06" db="EMBL/GenBank/DDBJ databases">
        <title>Transcriptomic and genomic resources for Thalictrum thalictroides and T. hernandezii: Facilitating candidate gene discovery in an emerging model plant lineage.</title>
        <authorList>
            <person name="Arias T."/>
            <person name="Riano-Pachon D.M."/>
            <person name="Di Stilio V.S."/>
        </authorList>
    </citation>
    <scope>NUCLEOTIDE SEQUENCE [LARGE SCALE GENOMIC DNA]</scope>
    <source>
        <strain evidence="2">cv. WT478/WT964</strain>
        <tissue evidence="1">Leaves</tissue>
    </source>
</reference>
<protein>
    <submittedName>
        <fullName evidence="1">Uncharacterized protein</fullName>
    </submittedName>
</protein>
<gene>
    <name evidence="1" type="ORF">FRX31_002580</name>
</gene>
<comment type="caution">
    <text evidence="1">The sequence shown here is derived from an EMBL/GenBank/DDBJ whole genome shotgun (WGS) entry which is preliminary data.</text>
</comment>
<accession>A0A7J6XEA0</accession>
<proteinExistence type="predicted"/>
<dbReference type="EMBL" id="JABWDY010000887">
    <property type="protein sequence ID" value="KAF5207833.1"/>
    <property type="molecule type" value="Genomic_DNA"/>
</dbReference>
<organism evidence="1 2">
    <name type="scientific">Thalictrum thalictroides</name>
    <name type="common">Rue-anemone</name>
    <name type="synonym">Anemone thalictroides</name>
    <dbReference type="NCBI Taxonomy" id="46969"/>
    <lineage>
        <taxon>Eukaryota</taxon>
        <taxon>Viridiplantae</taxon>
        <taxon>Streptophyta</taxon>
        <taxon>Embryophyta</taxon>
        <taxon>Tracheophyta</taxon>
        <taxon>Spermatophyta</taxon>
        <taxon>Magnoliopsida</taxon>
        <taxon>Ranunculales</taxon>
        <taxon>Ranunculaceae</taxon>
        <taxon>Thalictroideae</taxon>
        <taxon>Thalictrum</taxon>
    </lineage>
</organism>
<evidence type="ECO:0000313" key="1">
    <source>
        <dbReference type="EMBL" id="KAF5207833.1"/>
    </source>
</evidence>
<keyword evidence="2" id="KW-1185">Reference proteome</keyword>